<organism evidence="1 2">
    <name type="scientific">Maritimibacter dapengensis</name>
    <dbReference type="NCBI Taxonomy" id="2836868"/>
    <lineage>
        <taxon>Bacteria</taxon>
        <taxon>Pseudomonadati</taxon>
        <taxon>Pseudomonadota</taxon>
        <taxon>Alphaproteobacteria</taxon>
        <taxon>Rhodobacterales</taxon>
        <taxon>Roseobacteraceae</taxon>
        <taxon>Maritimibacter</taxon>
    </lineage>
</organism>
<evidence type="ECO:0000313" key="2">
    <source>
        <dbReference type="Proteomes" id="UP000756530"/>
    </source>
</evidence>
<accession>A0ABS6T751</accession>
<dbReference type="Proteomes" id="UP000756530">
    <property type="component" value="Unassembled WGS sequence"/>
</dbReference>
<dbReference type="EMBL" id="JAHUZE010000003">
    <property type="protein sequence ID" value="MBV7380162.1"/>
    <property type="molecule type" value="Genomic_DNA"/>
</dbReference>
<protein>
    <submittedName>
        <fullName evidence="1">Sulfotransferase</fullName>
    </submittedName>
</protein>
<sequence length="294" mass="32377">MNRACDVTLPFTPIVIIGAGRSGTNALRDAITRLDGFATWPCDEINPIWRHGNLDHPDDEIPRSKATPQVRAYIRAAFLRIWRQRGKPPFVVEKTCANALRVPFVDAVLPEARFIHILRDGYDVVASARKRWRGELEMPGLPYFIAKARYAPASDLPRYAFSAASARLALRTGKRTHLGSWGPRFAGMQDHSDRPLDELAARQWAACVTSADAAFKTIDPARFTTLRYEDFTADPAGTLAGLLDWLSETRPGEQIAAAAGSVRRSSVGKGASAASAFAETVHQVLAPPMRRHGY</sequence>
<gene>
    <name evidence="1" type="ORF">KJP28_14615</name>
</gene>
<comment type="caution">
    <text evidence="1">The sequence shown here is derived from an EMBL/GenBank/DDBJ whole genome shotgun (WGS) entry which is preliminary data.</text>
</comment>
<dbReference type="Pfam" id="PF13469">
    <property type="entry name" value="Sulfotransfer_3"/>
    <property type="match status" value="2"/>
</dbReference>
<reference evidence="1 2" key="1">
    <citation type="submission" date="2021-05" db="EMBL/GenBank/DDBJ databases">
        <title>Culturable bacteria isolated from Daya Bay.</title>
        <authorList>
            <person name="Zheng W."/>
            <person name="Yu S."/>
            <person name="Huang Y."/>
        </authorList>
    </citation>
    <scope>NUCLEOTIDE SEQUENCE [LARGE SCALE GENOMIC DNA]</scope>
    <source>
        <strain evidence="1 2">DP4N28-5</strain>
    </source>
</reference>
<name>A0ABS6T751_9RHOB</name>
<keyword evidence="2" id="KW-1185">Reference proteome</keyword>
<dbReference type="RefSeq" id="WP_218393352.1">
    <property type="nucleotide sequence ID" value="NZ_JAHUZE010000003.1"/>
</dbReference>
<evidence type="ECO:0000313" key="1">
    <source>
        <dbReference type="EMBL" id="MBV7380162.1"/>
    </source>
</evidence>
<proteinExistence type="predicted"/>